<comment type="caution">
    <text evidence="1">The sequence shown here is derived from an EMBL/GenBank/DDBJ whole genome shotgun (WGS) entry which is preliminary data.</text>
</comment>
<organism evidence="1 2">
    <name type="scientific">Hyalomma asiaticum</name>
    <name type="common">Tick</name>
    <dbReference type="NCBI Taxonomy" id="266040"/>
    <lineage>
        <taxon>Eukaryota</taxon>
        <taxon>Metazoa</taxon>
        <taxon>Ecdysozoa</taxon>
        <taxon>Arthropoda</taxon>
        <taxon>Chelicerata</taxon>
        <taxon>Arachnida</taxon>
        <taxon>Acari</taxon>
        <taxon>Parasitiformes</taxon>
        <taxon>Ixodida</taxon>
        <taxon>Ixodoidea</taxon>
        <taxon>Ixodidae</taxon>
        <taxon>Hyalomminae</taxon>
        <taxon>Hyalomma</taxon>
    </lineage>
</organism>
<sequence>MVLVEDGFESLSEVLSAKTSGTNNRYVFHLLVEQGLIYTCATLPEASMHQAFTCLFLVKQRFLEGSLSSRAWSAQEHELDRDFSSVIAAIIDNCNSGQTGDQISQLHRQVEDVRGIMAQNIERVVERGDRLDSLLEKTQDLEQAGTVFRATAKKVNRHMCLRNARMMIVIGIIVAEELCTGHVSEPEPEPGPGPLTLSKARPSPTAKGCEPAPGPAFRRRDQL</sequence>
<proteinExistence type="predicted"/>
<keyword evidence="2" id="KW-1185">Reference proteome</keyword>
<accession>A0ACB7TT53</accession>
<name>A0ACB7TT53_HYAAI</name>
<dbReference type="EMBL" id="CM023481">
    <property type="protein sequence ID" value="KAH6948084.1"/>
    <property type="molecule type" value="Genomic_DNA"/>
</dbReference>
<reference evidence="1" key="1">
    <citation type="submission" date="2020-05" db="EMBL/GenBank/DDBJ databases">
        <title>Large-scale comparative analyses of tick genomes elucidate their genetic diversity and vector capacities.</title>
        <authorList>
            <person name="Jia N."/>
            <person name="Wang J."/>
            <person name="Shi W."/>
            <person name="Du L."/>
            <person name="Sun Y."/>
            <person name="Zhan W."/>
            <person name="Jiang J."/>
            <person name="Wang Q."/>
            <person name="Zhang B."/>
            <person name="Ji P."/>
            <person name="Sakyi L.B."/>
            <person name="Cui X."/>
            <person name="Yuan T."/>
            <person name="Jiang B."/>
            <person name="Yang W."/>
            <person name="Lam T.T.-Y."/>
            <person name="Chang Q."/>
            <person name="Ding S."/>
            <person name="Wang X."/>
            <person name="Zhu J."/>
            <person name="Ruan X."/>
            <person name="Zhao L."/>
            <person name="Wei J."/>
            <person name="Que T."/>
            <person name="Du C."/>
            <person name="Cheng J."/>
            <person name="Dai P."/>
            <person name="Han X."/>
            <person name="Huang E."/>
            <person name="Gao Y."/>
            <person name="Liu J."/>
            <person name="Shao H."/>
            <person name="Ye R."/>
            <person name="Li L."/>
            <person name="Wei W."/>
            <person name="Wang X."/>
            <person name="Wang C."/>
            <person name="Yang T."/>
            <person name="Huo Q."/>
            <person name="Li W."/>
            <person name="Guo W."/>
            <person name="Chen H."/>
            <person name="Zhou L."/>
            <person name="Ni X."/>
            <person name="Tian J."/>
            <person name="Zhou Y."/>
            <person name="Sheng Y."/>
            <person name="Liu T."/>
            <person name="Pan Y."/>
            <person name="Xia L."/>
            <person name="Li J."/>
            <person name="Zhao F."/>
            <person name="Cao W."/>
        </authorList>
    </citation>
    <scope>NUCLEOTIDE SEQUENCE</scope>
    <source>
        <strain evidence="1">Hyas-2018</strain>
    </source>
</reference>
<gene>
    <name evidence="1" type="ORF">HPB50_022809</name>
</gene>
<dbReference type="Proteomes" id="UP000821845">
    <property type="component" value="Chromosome 1"/>
</dbReference>
<evidence type="ECO:0000313" key="2">
    <source>
        <dbReference type="Proteomes" id="UP000821845"/>
    </source>
</evidence>
<protein>
    <submittedName>
        <fullName evidence="1">Uncharacterized protein</fullName>
    </submittedName>
</protein>
<evidence type="ECO:0000313" key="1">
    <source>
        <dbReference type="EMBL" id="KAH6948084.1"/>
    </source>
</evidence>